<evidence type="ECO:0000259" key="5">
    <source>
        <dbReference type="PROSITE" id="PS51294"/>
    </source>
</evidence>
<dbReference type="InterPro" id="IPR001005">
    <property type="entry name" value="SANT/Myb"/>
</dbReference>
<evidence type="ECO:0000256" key="1">
    <source>
        <dbReference type="ARBA" id="ARBA00023015"/>
    </source>
</evidence>
<dbReference type="InterPro" id="IPR006447">
    <property type="entry name" value="Myb_dom_plants"/>
</dbReference>
<evidence type="ECO:0000256" key="3">
    <source>
        <dbReference type="ARBA" id="ARBA00023163"/>
    </source>
</evidence>
<dbReference type="Proteomes" id="UP000729402">
    <property type="component" value="Unassembled WGS sequence"/>
</dbReference>
<keyword evidence="4" id="KW-0539">Nucleus</keyword>
<reference evidence="6" key="1">
    <citation type="journal article" date="2021" name="bioRxiv">
        <title>Whole Genome Assembly and Annotation of Northern Wild Rice, Zizania palustris L., Supports a Whole Genome Duplication in the Zizania Genus.</title>
        <authorList>
            <person name="Haas M."/>
            <person name="Kono T."/>
            <person name="Macchietto M."/>
            <person name="Millas R."/>
            <person name="McGilp L."/>
            <person name="Shao M."/>
            <person name="Duquette J."/>
            <person name="Hirsch C.N."/>
            <person name="Kimball J."/>
        </authorList>
    </citation>
    <scope>NUCLEOTIDE SEQUENCE</scope>
    <source>
        <tissue evidence="6">Fresh leaf tissue</tissue>
    </source>
</reference>
<dbReference type="PANTHER" id="PTHR31499:SF24">
    <property type="entry name" value="OS05G0488600 PROTEIN"/>
    <property type="match status" value="1"/>
</dbReference>
<evidence type="ECO:0000256" key="2">
    <source>
        <dbReference type="ARBA" id="ARBA00023125"/>
    </source>
</evidence>
<accession>A0A8J5T8I2</accession>
<dbReference type="InterPro" id="IPR046955">
    <property type="entry name" value="PHR1-like"/>
</dbReference>
<dbReference type="PANTHER" id="PTHR31499">
    <property type="entry name" value="MYB FAMILY TRANSCRIPTION FACTOR PHL11"/>
    <property type="match status" value="1"/>
</dbReference>
<dbReference type="Pfam" id="PF00249">
    <property type="entry name" value="Myb_DNA-binding"/>
    <property type="match status" value="1"/>
</dbReference>
<gene>
    <name evidence="6" type="ORF">GUJ93_ZPchr0005g15196</name>
</gene>
<dbReference type="GO" id="GO:0003677">
    <property type="term" value="F:DNA binding"/>
    <property type="evidence" value="ECO:0007669"/>
    <property type="project" value="UniProtKB-KW"/>
</dbReference>
<sequence length="411" mass="46103">MYHQYQGPSDLFTTRTSFPMERHLFLHGGNTQGDSGLVLSTDAKPRLKWTSELHQRFVDAVNQLGGAEKATPKTVMRLMGIPGLTLYHLKSHLQKYRLSKNLQAQANVGTTKNAMGCTAVGDRMPGTSTLSMANANVIPQAEKTIQIGEALQMQIEVQRQLNEQLEVQRHLQLRIEAQGKYLQAVLEQAQETLGKQNLGPASLEDAKIKISELVSQVSNECLSNAVTDNRKGSSIHRLEPRQIQFVESSTNNHLTAAEGLIKEHRLQSHGVLKAYDDSTLFCRKQSQDQESQYFLSSSLSERRMGHLYSGRDHKAEGSESDTEVLHEYITPQKNGRGSATSSTSGSKEINVEKLYLDEPICKRQAVEYQRESKLLDFEQQSSGKKLDLNTHNIDDSDQGYRHFDLNGFSWS</sequence>
<feature type="domain" description="HTH myb-type" evidence="5">
    <location>
        <begin position="41"/>
        <end position="101"/>
    </location>
</feature>
<evidence type="ECO:0000256" key="4">
    <source>
        <dbReference type="ARBA" id="ARBA00023242"/>
    </source>
</evidence>
<reference evidence="6" key="2">
    <citation type="submission" date="2021-02" db="EMBL/GenBank/DDBJ databases">
        <authorList>
            <person name="Kimball J.A."/>
            <person name="Haas M.W."/>
            <person name="Macchietto M."/>
            <person name="Kono T."/>
            <person name="Duquette J."/>
            <person name="Shao M."/>
        </authorList>
    </citation>
    <scope>NUCLEOTIDE SEQUENCE</scope>
    <source>
        <tissue evidence="6">Fresh leaf tissue</tissue>
    </source>
</reference>
<keyword evidence="7" id="KW-1185">Reference proteome</keyword>
<dbReference type="OrthoDB" id="551907at2759"/>
<protein>
    <recommendedName>
        <fullName evidence="5">HTH myb-type domain-containing protein</fullName>
    </recommendedName>
</protein>
<dbReference type="GO" id="GO:0003700">
    <property type="term" value="F:DNA-binding transcription factor activity"/>
    <property type="evidence" value="ECO:0007669"/>
    <property type="project" value="InterPro"/>
</dbReference>
<proteinExistence type="predicted"/>
<dbReference type="Pfam" id="PF14379">
    <property type="entry name" value="Myb_CC_LHEQLE"/>
    <property type="match status" value="1"/>
</dbReference>
<dbReference type="NCBIfam" id="TIGR01557">
    <property type="entry name" value="myb_SHAQKYF"/>
    <property type="match status" value="1"/>
</dbReference>
<dbReference type="InterPro" id="IPR025756">
    <property type="entry name" value="Myb_CC_LHEQLE"/>
</dbReference>
<dbReference type="FunFam" id="1.10.10.60:FF:000002">
    <property type="entry name" value="Myb family transcription factor"/>
    <property type="match status" value="1"/>
</dbReference>
<dbReference type="AlphaFoldDB" id="A0A8J5T8I2"/>
<comment type="caution">
    <text evidence="6">The sequence shown here is derived from an EMBL/GenBank/DDBJ whole genome shotgun (WGS) entry which is preliminary data.</text>
</comment>
<organism evidence="6 7">
    <name type="scientific">Zizania palustris</name>
    <name type="common">Northern wild rice</name>
    <dbReference type="NCBI Taxonomy" id="103762"/>
    <lineage>
        <taxon>Eukaryota</taxon>
        <taxon>Viridiplantae</taxon>
        <taxon>Streptophyta</taxon>
        <taxon>Embryophyta</taxon>
        <taxon>Tracheophyta</taxon>
        <taxon>Spermatophyta</taxon>
        <taxon>Magnoliopsida</taxon>
        <taxon>Liliopsida</taxon>
        <taxon>Poales</taxon>
        <taxon>Poaceae</taxon>
        <taxon>BOP clade</taxon>
        <taxon>Oryzoideae</taxon>
        <taxon>Oryzeae</taxon>
        <taxon>Zizaniinae</taxon>
        <taxon>Zizania</taxon>
    </lineage>
</organism>
<keyword evidence="3" id="KW-0804">Transcription</keyword>
<dbReference type="EMBL" id="JAAALK010000284">
    <property type="protein sequence ID" value="KAG8068256.1"/>
    <property type="molecule type" value="Genomic_DNA"/>
</dbReference>
<evidence type="ECO:0000313" key="6">
    <source>
        <dbReference type="EMBL" id="KAG8068256.1"/>
    </source>
</evidence>
<dbReference type="InterPro" id="IPR017930">
    <property type="entry name" value="Myb_dom"/>
</dbReference>
<name>A0A8J5T8I2_ZIZPA</name>
<keyword evidence="2" id="KW-0238">DNA-binding</keyword>
<evidence type="ECO:0000313" key="7">
    <source>
        <dbReference type="Proteomes" id="UP000729402"/>
    </source>
</evidence>
<keyword evidence="1" id="KW-0805">Transcription regulation</keyword>
<dbReference type="PROSITE" id="PS51294">
    <property type="entry name" value="HTH_MYB"/>
    <property type="match status" value="1"/>
</dbReference>